<dbReference type="Pfam" id="PF00335">
    <property type="entry name" value="Tetraspanin"/>
    <property type="match status" value="1"/>
</dbReference>
<reference evidence="6 7" key="2">
    <citation type="journal article" date="2021" name="Genomics">
        <title>High-quality reference genome for Clonorchis sinensis.</title>
        <authorList>
            <person name="Young N.D."/>
            <person name="Stroehlein A.J."/>
            <person name="Kinkar L."/>
            <person name="Wang T."/>
            <person name="Sohn W.M."/>
            <person name="Chang B.C.H."/>
            <person name="Kaur P."/>
            <person name="Weisz D."/>
            <person name="Dudchenko O."/>
            <person name="Aiden E.L."/>
            <person name="Korhonen P.K."/>
            <person name="Gasser R.B."/>
        </authorList>
    </citation>
    <scope>NUCLEOTIDE SEQUENCE [LARGE SCALE GENOMIC DNA]</scope>
    <source>
        <strain evidence="6">Cs-k2</strain>
    </source>
</reference>
<evidence type="ECO:0000256" key="4">
    <source>
        <dbReference type="ARBA" id="ARBA00023136"/>
    </source>
</evidence>
<evidence type="ECO:0000256" key="3">
    <source>
        <dbReference type="ARBA" id="ARBA00022989"/>
    </source>
</evidence>
<evidence type="ECO:0000256" key="1">
    <source>
        <dbReference type="ARBA" id="ARBA00004141"/>
    </source>
</evidence>
<keyword evidence="2 5" id="KW-0812">Transmembrane</keyword>
<keyword evidence="3 5" id="KW-1133">Transmembrane helix</keyword>
<dbReference type="GO" id="GO:0016020">
    <property type="term" value="C:membrane"/>
    <property type="evidence" value="ECO:0007669"/>
    <property type="project" value="UniProtKB-SubCell"/>
</dbReference>
<accession>A0A8T1MY83</accession>
<dbReference type="SUPFAM" id="SSF48652">
    <property type="entry name" value="Tetraspanin"/>
    <property type="match status" value="1"/>
</dbReference>
<dbReference type="EMBL" id="NIRI02000010">
    <property type="protein sequence ID" value="KAG5453878.1"/>
    <property type="molecule type" value="Genomic_DNA"/>
</dbReference>
<evidence type="ECO:0000256" key="2">
    <source>
        <dbReference type="ARBA" id="ARBA00022692"/>
    </source>
</evidence>
<sequence>MRESTAVALVGCSMCSLVVIHLVILVCGIGLITVGSLAEVSMKKYLGSEGPHLHAYAICIITLGVLITLLALCGVCNPLLYCVLLVIYINVGLSIGIAGLVIKSKVGYYADSIIQSKYENYMESPQDQYTVNRLQHDLKCCGPEGKWPETLGPIPASCFDMYIKVPYAKGCISELNQMYEKFILASALCALLFALIEIICAIFVCVGIKRANAD</sequence>
<feature type="transmembrane region" description="Helical" evidence="5">
    <location>
        <begin position="53"/>
        <end position="72"/>
    </location>
</feature>
<dbReference type="OrthoDB" id="71600at2759"/>
<dbReference type="Proteomes" id="UP000286415">
    <property type="component" value="Unassembled WGS sequence"/>
</dbReference>
<evidence type="ECO:0000313" key="6">
    <source>
        <dbReference type="EMBL" id="KAG5453878.1"/>
    </source>
</evidence>
<evidence type="ECO:0000313" key="7">
    <source>
        <dbReference type="Proteomes" id="UP000286415"/>
    </source>
</evidence>
<evidence type="ECO:0000256" key="5">
    <source>
        <dbReference type="SAM" id="Phobius"/>
    </source>
</evidence>
<keyword evidence="7" id="KW-1185">Reference proteome</keyword>
<protein>
    <submittedName>
        <fullName evidence="6">Cd63 antigen</fullName>
    </submittedName>
</protein>
<organism evidence="6 7">
    <name type="scientific">Clonorchis sinensis</name>
    <name type="common">Chinese liver fluke</name>
    <dbReference type="NCBI Taxonomy" id="79923"/>
    <lineage>
        <taxon>Eukaryota</taxon>
        <taxon>Metazoa</taxon>
        <taxon>Spiralia</taxon>
        <taxon>Lophotrochozoa</taxon>
        <taxon>Platyhelminthes</taxon>
        <taxon>Trematoda</taxon>
        <taxon>Digenea</taxon>
        <taxon>Opisthorchiida</taxon>
        <taxon>Opisthorchiata</taxon>
        <taxon>Opisthorchiidae</taxon>
        <taxon>Clonorchis</taxon>
    </lineage>
</organism>
<keyword evidence="4 5" id="KW-0472">Membrane</keyword>
<proteinExistence type="predicted"/>
<feature type="transmembrane region" description="Helical" evidence="5">
    <location>
        <begin position="7"/>
        <end position="33"/>
    </location>
</feature>
<comment type="subcellular location">
    <subcellularLocation>
        <location evidence="1">Membrane</location>
        <topology evidence="1">Multi-pass membrane protein</topology>
    </subcellularLocation>
</comment>
<reference evidence="6 7" key="1">
    <citation type="journal article" date="2018" name="Biotechnol. Adv.">
        <title>Improved genomic resources and new bioinformatic workflow for the carcinogenic parasite Clonorchis sinensis: Biotechnological implications.</title>
        <authorList>
            <person name="Wang D."/>
            <person name="Korhonen P.K."/>
            <person name="Gasser R.B."/>
            <person name="Young N.D."/>
        </authorList>
    </citation>
    <scope>NUCLEOTIDE SEQUENCE [LARGE SCALE GENOMIC DNA]</scope>
    <source>
        <strain evidence="6">Cs-k2</strain>
    </source>
</reference>
<dbReference type="InterPro" id="IPR008952">
    <property type="entry name" value="Tetraspanin_EC2_sf"/>
</dbReference>
<dbReference type="InterPro" id="IPR018499">
    <property type="entry name" value="Tetraspanin/Peripherin"/>
</dbReference>
<feature type="transmembrane region" description="Helical" evidence="5">
    <location>
        <begin position="182"/>
        <end position="208"/>
    </location>
</feature>
<comment type="caution">
    <text evidence="6">The sequence shown here is derived from an EMBL/GenBank/DDBJ whole genome shotgun (WGS) entry which is preliminary data.</text>
</comment>
<feature type="transmembrane region" description="Helical" evidence="5">
    <location>
        <begin position="79"/>
        <end position="102"/>
    </location>
</feature>
<gene>
    <name evidence="6" type="ORF">CSKR_204014</name>
</gene>
<name>A0A8T1MY83_CLOSI</name>
<dbReference type="Gene3D" id="1.10.1450.10">
    <property type="entry name" value="Tetraspanin"/>
    <property type="match status" value="1"/>
</dbReference>
<dbReference type="AlphaFoldDB" id="A0A8T1MY83"/>